<accession>A0A3S0ZL99</accession>
<name>A0A3S0ZL99_CHLFR</name>
<evidence type="ECO:0000313" key="1">
    <source>
        <dbReference type="EMBL" id="RUR72729.1"/>
    </source>
</evidence>
<dbReference type="RefSeq" id="WP_016878800.1">
    <property type="nucleotide sequence ID" value="NZ_AJLN01000066.1"/>
</dbReference>
<organism evidence="1 2">
    <name type="scientific">Chlorogloeopsis fritschii PCC 6912</name>
    <dbReference type="NCBI Taxonomy" id="211165"/>
    <lineage>
        <taxon>Bacteria</taxon>
        <taxon>Bacillati</taxon>
        <taxon>Cyanobacteriota</taxon>
        <taxon>Cyanophyceae</taxon>
        <taxon>Nostocales</taxon>
        <taxon>Chlorogloeopsidaceae</taxon>
        <taxon>Chlorogloeopsis</taxon>
    </lineage>
</organism>
<dbReference type="OrthoDB" id="478139at2"/>
<dbReference type="Proteomes" id="UP000268857">
    <property type="component" value="Unassembled WGS sequence"/>
</dbReference>
<comment type="caution">
    <text evidence="1">The sequence shown here is derived from an EMBL/GenBank/DDBJ whole genome shotgun (WGS) entry which is preliminary data.</text>
</comment>
<dbReference type="EMBL" id="RSCJ01000043">
    <property type="protein sequence ID" value="RUR72729.1"/>
    <property type="molecule type" value="Genomic_DNA"/>
</dbReference>
<proteinExistence type="predicted"/>
<keyword evidence="2" id="KW-1185">Reference proteome</keyword>
<protein>
    <recommendedName>
        <fullName evidence="3">Phytase-like domain-containing protein</fullName>
    </recommendedName>
</protein>
<dbReference type="SUPFAM" id="SSF69322">
    <property type="entry name" value="Tricorn protease domain 2"/>
    <property type="match status" value="1"/>
</dbReference>
<evidence type="ECO:0008006" key="3">
    <source>
        <dbReference type="Google" id="ProtNLM"/>
    </source>
</evidence>
<reference evidence="1 2" key="1">
    <citation type="journal article" date="2019" name="Genome Biol. Evol.">
        <title>Day and night: Metabolic profiles and evolutionary relationships of six axenic non-marine cyanobacteria.</title>
        <authorList>
            <person name="Will S.E."/>
            <person name="Henke P."/>
            <person name="Boedeker C."/>
            <person name="Huang S."/>
            <person name="Brinkmann H."/>
            <person name="Rohde M."/>
            <person name="Jarek M."/>
            <person name="Friedl T."/>
            <person name="Seufert S."/>
            <person name="Schumacher M."/>
            <person name="Overmann J."/>
            <person name="Neumann-Schaal M."/>
            <person name="Petersen J."/>
        </authorList>
    </citation>
    <scope>NUCLEOTIDE SEQUENCE [LARGE SCALE GENOMIC DNA]</scope>
    <source>
        <strain evidence="1 2">PCC 6912</strain>
    </source>
</reference>
<dbReference type="AlphaFoldDB" id="A0A3S0ZL99"/>
<sequence length="281" mass="30845">MKRRQFIQSMLASATAASVFVSLKKKTLAHSVPSQLLYGVRVNAGKVELFSLDLNTLEVQDLSSIIPEIILQPNERLSSFTVMLDGTLIVATAPVMTLQPINPSRLITLSPSTTLPNLQSLDQNSTVESLCATNNGELLSIISRNRGIPPFSLAKIDQETGEVNFLDDQLALPTNARFSNLTECPDDHLYATYLAGQSPTKMVQLFLDEGNFTTLSQLSYDGRLLYNDLLGQAYSPLDDGTFVLANPTNQGTNSLFWVSEEVGEMEFITEFAVDKIAFARS</sequence>
<dbReference type="STRING" id="211165.GCA_000317285_02261"/>
<evidence type="ECO:0000313" key="2">
    <source>
        <dbReference type="Proteomes" id="UP000268857"/>
    </source>
</evidence>
<gene>
    <name evidence="1" type="ORF">PCC6912_61040</name>
</gene>